<keyword evidence="1" id="KW-0732">Signal</keyword>
<accession>A0AAW7JLC7</accession>
<dbReference type="Proteomes" id="UP001167831">
    <property type="component" value="Unassembled WGS sequence"/>
</dbReference>
<protein>
    <submittedName>
        <fullName evidence="3">DUF3108 domain-containing protein</fullName>
    </submittedName>
</protein>
<feature type="signal peptide" evidence="1">
    <location>
        <begin position="1"/>
        <end position="21"/>
    </location>
</feature>
<dbReference type="Proteomes" id="UP001168478">
    <property type="component" value="Unassembled WGS sequence"/>
</dbReference>
<dbReference type="RefSeq" id="WP_021993534.1">
    <property type="nucleotide sequence ID" value="NZ_CAUWBX010000017.1"/>
</dbReference>
<name>A0AAW7JLC7_9BACT</name>
<dbReference type="Pfam" id="PF11306">
    <property type="entry name" value="DUF3108"/>
    <property type="match status" value="1"/>
</dbReference>
<evidence type="ECO:0000256" key="1">
    <source>
        <dbReference type="SAM" id="SignalP"/>
    </source>
</evidence>
<dbReference type="EMBL" id="JAUEIE010000001">
    <property type="protein sequence ID" value="MDN0021707.1"/>
    <property type="molecule type" value="Genomic_DNA"/>
</dbReference>
<reference evidence="3" key="2">
    <citation type="submission" date="2023-08" db="EMBL/GenBank/DDBJ databases">
        <title>Identification and characterization of horizontal gene transfer across gut microbiota members of farm animals based on homology search.</title>
        <authorList>
            <person name="Schwarzerova J."/>
            <person name="Nykrynova M."/>
            <person name="Jureckova K."/>
            <person name="Cejkova D."/>
            <person name="Rychlik I."/>
        </authorList>
    </citation>
    <scope>NUCLEOTIDE SEQUENCE</scope>
    <source>
        <strain evidence="3">ET15</strain>
        <strain evidence="2">ET37</strain>
    </source>
</reference>
<organism evidence="3 5">
    <name type="scientific">Leyella lascolaii</name>
    <dbReference type="NCBI Taxonomy" id="1776379"/>
    <lineage>
        <taxon>Bacteria</taxon>
        <taxon>Pseudomonadati</taxon>
        <taxon>Bacteroidota</taxon>
        <taxon>Bacteroidia</taxon>
        <taxon>Bacteroidales</taxon>
        <taxon>Prevotellaceae</taxon>
        <taxon>Leyella</taxon>
    </lineage>
</organism>
<dbReference type="EMBL" id="JAUEIF010000001">
    <property type="protein sequence ID" value="MDN0024203.1"/>
    <property type="molecule type" value="Genomic_DNA"/>
</dbReference>
<evidence type="ECO:0000313" key="2">
    <source>
        <dbReference type="EMBL" id="MDN0021707.1"/>
    </source>
</evidence>
<feature type="chain" id="PRO_5043992497" evidence="1">
    <location>
        <begin position="22"/>
        <end position="270"/>
    </location>
</feature>
<dbReference type="AlphaFoldDB" id="A0AAW7JLC7"/>
<proteinExistence type="predicted"/>
<keyword evidence="4" id="KW-1185">Reference proteome</keyword>
<reference evidence="3" key="1">
    <citation type="submission" date="2023-06" db="EMBL/GenBank/DDBJ databases">
        <authorList>
            <person name="Zeman M."/>
            <person name="Kubasova T."/>
            <person name="Jahodarova E."/>
            <person name="Nykrynova M."/>
            <person name="Rychlik I."/>
        </authorList>
    </citation>
    <scope>NUCLEOTIDE SEQUENCE</scope>
    <source>
        <strain evidence="3">ET15</strain>
        <strain evidence="2">ET37</strain>
    </source>
</reference>
<evidence type="ECO:0000313" key="3">
    <source>
        <dbReference type="EMBL" id="MDN0024203.1"/>
    </source>
</evidence>
<gene>
    <name evidence="2" type="ORF">QVN81_01525</name>
    <name evidence="3" type="ORF">QVN84_01515</name>
</gene>
<dbReference type="InterPro" id="IPR021457">
    <property type="entry name" value="DUF3108"/>
</dbReference>
<sequence>MDIRKHSFAIMLLTLITTVAAAQCTYKNTAFKSGEFLSYNLYYNWKFIWVKAGNASMSTVESHYNGRKAYRASLTTRGNNRVDDLFVLRDTLLCYSSLAMEPLYYRKGAREGSRYTVDEVFYSYSDGQQKMKMHRQKHDGKHTWKDISPDECSYDMMNIFLRARSFNPEGWKTGNVISFPIADGRKTTPARLVYRGKTVIKADNGRKYRCLQLSYLELEKGKYKEIVRFYVSDDANHIPVRLDMFLKFGSAKAFLVGYKGLRNPVSSLVQ</sequence>
<comment type="caution">
    <text evidence="3">The sequence shown here is derived from an EMBL/GenBank/DDBJ whole genome shotgun (WGS) entry which is preliminary data.</text>
</comment>
<evidence type="ECO:0000313" key="5">
    <source>
        <dbReference type="Proteomes" id="UP001168478"/>
    </source>
</evidence>
<evidence type="ECO:0000313" key="4">
    <source>
        <dbReference type="Proteomes" id="UP001167831"/>
    </source>
</evidence>